<dbReference type="Proteomes" id="UP000226037">
    <property type="component" value="Segment"/>
</dbReference>
<name>A0A249XS77_9CAUD</name>
<evidence type="ECO:0000313" key="1">
    <source>
        <dbReference type="EMBL" id="ASZ74578.1"/>
    </source>
</evidence>
<keyword evidence="2" id="KW-1185">Reference proteome</keyword>
<evidence type="ECO:0000313" key="2">
    <source>
        <dbReference type="Proteomes" id="UP000226037"/>
    </source>
</evidence>
<dbReference type="InterPro" id="IPR018775">
    <property type="entry name" value="RlaP"/>
</dbReference>
<dbReference type="Pfam" id="PF10127">
    <property type="entry name" value="RlaP"/>
    <property type="match status" value="1"/>
</dbReference>
<organism evidence="1 2">
    <name type="scientific">Mycobacterium phage Phabba</name>
    <dbReference type="NCBI Taxonomy" id="2027899"/>
    <lineage>
        <taxon>Viruses</taxon>
        <taxon>Duplodnaviria</taxon>
        <taxon>Heunggongvirae</taxon>
        <taxon>Uroviricota</taxon>
        <taxon>Caudoviricetes</taxon>
        <taxon>Ceeclamvirinae</taxon>
        <taxon>Myrnavirus</taxon>
        <taxon>Myrnavirus phabba</taxon>
        <taxon>Myranavirus phabba</taxon>
    </lineage>
</organism>
<gene>
    <name evidence="1" type="ORF">SEA_PHABBA_3</name>
</gene>
<dbReference type="EMBL" id="MF668280">
    <property type="protein sequence ID" value="ASZ74578.1"/>
    <property type="molecule type" value="Genomic_DNA"/>
</dbReference>
<dbReference type="PANTHER" id="PTHR34817:SF1">
    <property type="entry name" value="NUCLEOTIDYLTRANSFERASE"/>
    <property type="match status" value="1"/>
</dbReference>
<dbReference type="PANTHER" id="PTHR34817">
    <property type="entry name" value="NUCLEOTIDYLTRANSFERASE"/>
    <property type="match status" value="1"/>
</dbReference>
<reference evidence="2" key="1">
    <citation type="submission" date="2017-08" db="EMBL/GenBank/DDBJ databases">
        <authorList>
            <person name="de Groot N.N."/>
        </authorList>
    </citation>
    <scope>NUCLEOTIDE SEQUENCE [LARGE SCALE GENOMIC DNA]</scope>
</reference>
<accession>A0A249XS77</accession>
<proteinExistence type="predicted"/>
<protein>
    <submittedName>
        <fullName evidence="1">Nucleotidyltransferase</fullName>
    </submittedName>
</protein>
<sequence length="283" mass="32431">MTTTEANPLYEIEPPTGTEKHRTRLHYDVAYKHTIMLARTGSVMYGTHLDKTDRDYQGVCIEPPEIALAVVPNQTLAFEQFIYSSAPIGEKTPPDGIDLTVYGLGKFIQLVAKGDPNMTALLFAGDSRVHTSEWWKRVVKHQPNLLSKQAGDRYANYLKKQIAKYLTHDQSPRPDLVAKYGWDTKAGYHAMRIALQGRELMTLGRITFPMLPTSSQLLLDIRRGEYSKDECLAMIDARCHDMILATERSHLPEHPDYAQLSKWVSDMYREYWDDYEYWANGPD</sequence>